<feature type="region of interest" description="Disordered" evidence="4">
    <location>
        <begin position="1"/>
        <end position="21"/>
    </location>
</feature>
<accession>A0A9P4W7M6</accession>
<dbReference type="SMART" id="SM01387">
    <property type="entry name" value="Ribosomal_S15"/>
    <property type="match status" value="1"/>
</dbReference>
<keyword evidence="2" id="KW-0689">Ribosomal protein</keyword>
<evidence type="ECO:0000256" key="4">
    <source>
        <dbReference type="SAM" id="MobiDB-lite"/>
    </source>
</evidence>
<evidence type="ECO:0000256" key="3">
    <source>
        <dbReference type="ARBA" id="ARBA00023274"/>
    </source>
</evidence>
<evidence type="ECO:0000313" key="6">
    <source>
        <dbReference type="Proteomes" id="UP000801428"/>
    </source>
</evidence>
<evidence type="ECO:0000256" key="1">
    <source>
        <dbReference type="ARBA" id="ARBA00008434"/>
    </source>
</evidence>
<dbReference type="GO" id="GO:0003735">
    <property type="term" value="F:structural constituent of ribosome"/>
    <property type="evidence" value="ECO:0007669"/>
    <property type="project" value="InterPro"/>
</dbReference>
<dbReference type="SUPFAM" id="SSF47060">
    <property type="entry name" value="S15/NS1 RNA-binding domain"/>
    <property type="match status" value="1"/>
</dbReference>
<organism evidence="5 6">
    <name type="scientific">Curvularia kusanoi</name>
    <name type="common">Cochliobolus kusanoi</name>
    <dbReference type="NCBI Taxonomy" id="90978"/>
    <lineage>
        <taxon>Eukaryota</taxon>
        <taxon>Fungi</taxon>
        <taxon>Dikarya</taxon>
        <taxon>Ascomycota</taxon>
        <taxon>Pezizomycotina</taxon>
        <taxon>Dothideomycetes</taxon>
        <taxon>Pleosporomycetidae</taxon>
        <taxon>Pleosporales</taxon>
        <taxon>Pleosporineae</taxon>
        <taxon>Pleosporaceae</taxon>
        <taxon>Curvularia</taxon>
    </lineage>
</organism>
<dbReference type="AlphaFoldDB" id="A0A9P4W7M6"/>
<comment type="similarity">
    <text evidence="1">Belongs to the universal ribosomal protein uS15 family.</text>
</comment>
<dbReference type="InterPro" id="IPR009068">
    <property type="entry name" value="uS15_NS1_RNA-bd_sf"/>
</dbReference>
<evidence type="ECO:0000256" key="2">
    <source>
        <dbReference type="ARBA" id="ARBA00022980"/>
    </source>
</evidence>
<sequence>MAPTPPRSSLEPRPDNDWYRRNIPSSEADLMRGLRIQNREFKRIKEHVRSVVKDYDDMRSATVDNKDAYQKAIEGAVASCCASDPEGVYPTKDDVHADWWYLALAEIGKRQKTNHVRREKEAAKQKQRAASTPAPQPQQLAPLLPNSWNQPTSLPMFMIYTGTSPPQNVAIVESPQVVPNHQVNPQESTGEMAEHLADVTSNDHGDNSQWFTLLADGYEPRRFNLASEGEIYHTVVRWLSESDADKEGQSVKEIELRKVDQASGERVRESLGMRSLLKRWMKDDQTFKVLPTWEAKDRHAESREANTTTEPPLTDADAARKARINSDIVRECCKEAPPNTDPTLYSVGSYTHTASARNASDRPITDKSDPKIRFLSIGGPNKIPQSKHPVQTDKEVAAVYEELQRAIEAQGKPSSVGTKPLPYLQAKHGNATPATSATPLAGAISQLAVRDRGMKRTHSDVAGSKASEPQPKRRHGYFRGRYSSYNCLLKSNGLAPGIPEDLYMLIKKAVAVRKHLSTNRKDKDSKFRLILIKSRIHGLSRYYETVGALPTTWRV</sequence>
<gene>
    <name evidence="5" type="primary">RPS13_2</name>
    <name evidence="5" type="ORF">E8E13_008302</name>
</gene>
<feature type="compositionally biased region" description="Basic and acidic residues" evidence="4">
    <location>
        <begin position="10"/>
        <end position="20"/>
    </location>
</feature>
<feature type="region of interest" description="Disordered" evidence="4">
    <location>
        <begin position="111"/>
        <end position="144"/>
    </location>
</feature>
<dbReference type="Proteomes" id="UP000801428">
    <property type="component" value="Unassembled WGS sequence"/>
</dbReference>
<dbReference type="EMBL" id="SWKU01000014">
    <property type="protein sequence ID" value="KAF3000908.1"/>
    <property type="molecule type" value="Genomic_DNA"/>
</dbReference>
<dbReference type="GO" id="GO:0070181">
    <property type="term" value="F:small ribosomal subunit rRNA binding"/>
    <property type="evidence" value="ECO:0007669"/>
    <property type="project" value="TreeGrafter"/>
</dbReference>
<dbReference type="GO" id="GO:0022627">
    <property type="term" value="C:cytosolic small ribosomal subunit"/>
    <property type="evidence" value="ECO:0007669"/>
    <property type="project" value="TreeGrafter"/>
</dbReference>
<dbReference type="CDD" id="cd00353">
    <property type="entry name" value="Ribosomal_S15p_S13e"/>
    <property type="match status" value="1"/>
</dbReference>
<dbReference type="PROSITE" id="PS00362">
    <property type="entry name" value="RIBOSOMAL_S15"/>
    <property type="match status" value="1"/>
</dbReference>
<dbReference type="PANTHER" id="PTHR11885">
    <property type="entry name" value="RIBOSOMAL PROTEIN S15P/S13E"/>
    <property type="match status" value="1"/>
</dbReference>
<feature type="region of interest" description="Disordered" evidence="4">
    <location>
        <begin position="455"/>
        <end position="476"/>
    </location>
</feature>
<reference evidence="5" key="1">
    <citation type="submission" date="2019-04" db="EMBL/GenBank/DDBJ databases">
        <title>Sequencing of skin fungus with MAO and IRED activity.</title>
        <authorList>
            <person name="Marsaioli A.J."/>
            <person name="Bonatto J.M.C."/>
            <person name="Reis Junior O."/>
        </authorList>
    </citation>
    <scope>NUCLEOTIDE SEQUENCE</scope>
    <source>
        <strain evidence="5">30M1</strain>
    </source>
</reference>
<dbReference type="FunFam" id="1.10.287.10:FF:000003">
    <property type="entry name" value="40S ribosomal protein S13"/>
    <property type="match status" value="1"/>
</dbReference>
<name>A0A9P4W7M6_CURKU</name>
<keyword evidence="3" id="KW-0687">Ribonucleoprotein</keyword>
<dbReference type="InterPro" id="IPR000589">
    <property type="entry name" value="Ribosomal_uS15"/>
</dbReference>
<dbReference type="GO" id="GO:0006412">
    <property type="term" value="P:translation"/>
    <property type="evidence" value="ECO:0007669"/>
    <property type="project" value="InterPro"/>
</dbReference>
<comment type="caution">
    <text evidence="5">The sequence shown here is derived from an EMBL/GenBank/DDBJ whole genome shotgun (WGS) entry which is preliminary data.</text>
</comment>
<dbReference type="Pfam" id="PF00312">
    <property type="entry name" value="Ribosomal_S15"/>
    <property type="match status" value="1"/>
</dbReference>
<dbReference type="PANTHER" id="PTHR11885:SF6">
    <property type="entry name" value="SMALL RIBOSOMAL SUBUNIT PROTEIN US15"/>
    <property type="match status" value="1"/>
</dbReference>
<dbReference type="GO" id="GO:0005730">
    <property type="term" value="C:nucleolus"/>
    <property type="evidence" value="ECO:0007669"/>
    <property type="project" value="TreeGrafter"/>
</dbReference>
<dbReference type="Gene3D" id="1.10.287.10">
    <property type="entry name" value="S15/NS1, RNA-binding"/>
    <property type="match status" value="1"/>
</dbReference>
<keyword evidence="6" id="KW-1185">Reference proteome</keyword>
<evidence type="ECO:0000313" key="5">
    <source>
        <dbReference type="EMBL" id="KAF3000908.1"/>
    </source>
</evidence>
<dbReference type="InterPro" id="IPR023029">
    <property type="entry name" value="Ribosomal_uS15_arc_euk"/>
</dbReference>
<protein>
    <submittedName>
        <fullName evidence="5">Ribosomal 40S subunit protein S13</fullName>
    </submittedName>
</protein>
<proteinExistence type="inferred from homology"/>